<feature type="transmembrane region" description="Helical" evidence="1">
    <location>
        <begin position="317"/>
        <end position="338"/>
    </location>
</feature>
<dbReference type="EMBL" id="JBDIME010000022">
    <property type="protein sequence ID" value="MEN2792002.1"/>
    <property type="molecule type" value="Genomic_DNA"/>
</dbReference>
<dbReference type="RefSeq" id="WP_343889814.1">
    <property type="nucleotide sequence ID" value="NZ_BAAAEH010000024.1"/>
</dbReference>
<accession>A0ABU9Y8F9</accession>
<evidence type="ECO:0000256" key="1">
    <source>
        <dbReference type="SAM" id="Phobius"/>
    </source>
</evidence>
<name>A0ABU9Y8F9_9SPHN</name>
<keyword evidence="3" id="KW-1185">Reference proteome</keyword>
<dbReference type="Pfam" id="PF06123">
    <property type="entry name" value="CreD"/>
    <property type="match status" value="1"/>
</dbReference>
<dbReference type="PANTHER" id="PTHR30092">
    <property type="entry name" value="INNER MEMBRANE PROTEIN CRED"/>
    <property type="match status" value="1"/>
</dbReference>
<dbReference type="Proteomes" id="UP001419910">
    <property type="component" value="Unassembled WGS sequence"/>
</dbReference>
<evidence type="ECO:0000313" key="3">
    <source>
        <dbReference type="Proteomes" id="UP001419910"/>
    </source>
</evidence>
<feature type="transmembrane region" description="Helical" evidence="1">
    <location>
        <begin position="369"/>
        <end position="391"/>
    </location>
</feature>
<evidence type="ECO:0000313" key="2">
    <source>
        <dbReference type="EMBL" id="MEN2792002.1"/>
    </source>
</evidence>
<dbReference type="InterPro" id="IPR010364">
    <property type="entry name" value="Uncharacterised_IM_CreD"/>
</dbReference>
<proteinExistence type="predicted"/>
<keyword evidence="1" id="KW-0472">Membrane</keyword>
<feature type="transmembrane region" description="Helical" evidence="1">
    <location>
        <begin position="345"/>
        <end position="363"/>
    </location>
</feature>
<dbReference type="PANTHER" id="PTHR30092:SF0">
    <property type="entry name" value="INNER MEMBRANE PROTEIN CRED"/>
    <property type="match status" value="1"/>
</dbReference>
<dbReference type="NCBIfam" id="NF008712">
    <property type="entry name" value="PRK11715.1-1"/>
    <property type="match status" value="1"/>
</dbReference>
<gene>
    <name evidence="2" type="primary">creD</name>
    <name evidence="2" type="ORF">ABC974_20405</name>
</gene>
<reference evidence="2 3" key="1">
    <citation type="submission" date="2024-05" db="EMBL/GenBank/DDBJ databases">
        <authorList>
            <person name="Liu Q."/>
            <person name="Xin Y.-H."/>
        </authorList>
    </citation>
    <scope>NUCLEOTIDE SEQUENCE [LARGE SCALE GENOMIC DNA]</scope>
    <source>
        <strain evidence="2 3">CGMCC 1.10181</strain>
    </source>
</reference>
<keyword evidence="1" id="KW-1133">Transmembrane helix</keyword>
<comment type="caution">
    <text evidence="2">The sequence shown here is derived from an EMBL/GenBank/DDBJ whole genome shotgun (WGS) entry which is preliminary data.</text>
</comment>
<feature type="transmembrane region" description="Helical" evidence="1">
    <location>
        <begin position="398"/>
        <end position="415"/>
    </location>
</feature>
<sequence length="458" mass="48660">MSARSASQRSPAMKLLLPSLIGALLAIPLFAIYLLVYDRQNQSETAQASIATGWGGAQLIAGPVLVIPWSKQVNETVTADDGKRVTKATTEWHQLVLSPEAASVKTDLTPSLRHRSIYDVVVYEARNQGSARFSLPPDLDRTGVPLDALAFDRAQLRFGIGDSRGLFGPPPAVTVDGKKLALQPGNGMRETGGSGFSAWIDATQLKGRAIGVTFDYQLRGNGSLALVPGGGDTSWRVASTWSSPSFQGGFLPSEKSVDDKGFTAIWRVGNLALGTALAVADPPQGDGNGRAGDDHQARVDLITPVDLYSQVNRSVKYGFLFIGFTFLAFLMFDVIGGVRVSAIEYALVGSGLILFFVMLLAFAEVVGFTLAYCIAGGAIISLLTFYSAAVLASWKRGLFIALLLSALYGILYLLLSLEDLSLLAGSVLLFLALAAVMYLTRGIDWGGAAPELEAATTE</sequence>
<feature type="transmembrane region" description="Helical" evidence="1">
    <location>
        <begin position="421"/>
        <end position="439"/>
    </location>
</feature>
<dbReference type="PIRSF" id="PIRSF004548">
    <property type="entry name" value="CreD"/>
    <property type="match status" value="1"/>
</dbReference>
<protein>
    <submittedName>
        <fullName evidence="2">Cell envelope integrity protein CreD</fullName>
    </submittedName>
</protein>
<keyword evidence="1" id="KW-0812">Transmembrane</keyword>
<organism evidence="2 3">
    <name type="scientific">Sphingomonas oligophenolica</name>
    <dbReference type="NCBI Taxonomy" id="301154"/>
    <lineage>
        <taxon>Bacteria</taxon>
        <taxon>Pseudomonadati</taxon>
        <taxon>Pseudomonadota</taxon>
        <taxon>Alphaproteobacteria</taxon>
        <taxon>Sphingomonadales</taxon>
        <taxon>Sphingomonadaceae</taxon>
        <taxon>Sphingomonas</taxon>
    </lineage>
</organism>